<organism evidence="3 4">
    <name type="scientific">Methanosarcina barkeri str. Wiesmoor</name>
    <dbReference type="NCBI Taxonomy" id="1434109"/>
    <lineage>
        <taxon>Archaea</taxon>
        <taxon>Methanobacteriati</taxon>
        <taxon>Methanobacteriota</taxon>
        <taxon>Stenosarchaea group</taxon>
        <taxon>Methanomicrobia</taxon>
        <taxon>Methanosarcinales</taxon>
        <taxon>Methanosarcinaceae</taxon>
        <taxon>Methanosarcina</taxon>
    </lineage>
</organism>
<dbReference type="Pfam" id="PF13529">
    <property type="entry name" value="Peptidase_C39_2"/>
    <property type="match status" value="1"/>
</dbReference>
<keyword evidence="1" id="KW-0812">Transmembrane</keyword>
<accession>A0A0E3QL33</accession>
<feature type="domain" description="Peptidase C39-like" evidence="2">
    <location>
        <begin position="136"/>
        <end position="279"/>
    </location>
</feature>
<dbReference type="InterPro" id="IPR039564">
    <property type="entry name" value="Peptidase_C39-like"/>
</dbReference>
<dbReference type="AlphaFoldDB" id="A0A0E3QL33"/>
<keyword evidence="1" id="KW-0472">Membrane</keyword>
<sequence length="301" mass="34829">MLRYGLADIFLNGIFFLLIFPLFYLFSLIPLFLYLGPTFHYVEYTLTDNKSKTKEKVIVDLPFSTIVDFNKSNGSIPADEEYFFKYYFNNTYLQQQEEMRKQNANTQWNILEKEMANSSNYSLSSTSIPWTLRLIIDVPGYIWRNGCSPTAAGMVLGYWDVHGYPNFPGETTLIDELVNAMGTSYKWPFGDGATWPWRVNDGILSVCRNHHYNNFQASEDVTVSWAEIKNEVYADRPFVLSMLNGGTGNGHNKAYNHHSVTCMGCLDGDQDYVYIKDTWDRDIHFLAYRDWTAVMAVWVRP</sequence>
<evidence type="ECO:0000313" key="4">
    <source>
        <dbReference type="Proteomes" id="UP000033038"/>
    </source>
</evidence>
<name>A0A0E3QL33_METBA</name>
<reference evidence="3 4" key="1">
    <citation type="submission" date="2014-07" db="EMBL/GenBank/DDBJ databases">
        <title>Methanogenic archaea and the global carbon cycle.</title>
        <authorList>
            <person name="Henriksen J.R."/>
            <person name="Luke J."/>
            <person name="Reinhart S."/>
            <person name="Benedict M.N."/>
            <person name="Youngblut N.D."/>
            <person name="Metcalf M.E."/>
            <person name="Whitaker R.J."/>
            <person name="Metcalf W.W."/>
        </authorList>
    </citation>
    <scope>NUCLEOTIDE SEQUENCE [LARGE SCALE GENOMIC DNA]</scope>
    <source>
        <strain evidence="3 4">Wiesmoor</strain>
    </source>
</reference>
<feature type="transmembrane region" description="Helical" evidence="1">
    <location>
        <begin position="9"/>
        <end position="35"/>
    </location>
</feature>
<dbReference type="Gene3D" id="3.90.70.10">
    <property type="entry name" value="Cysteine proteinases"/>
    <property type="match status" value="1"/>
</dbReference>
<dbReference type="KEGG" id="mbw:MSBRW_1051"/>
<dbReference type="HOGENOM" id="CLU_091962_0_0_2"/>
<dbReference type="Proteomes" id="UP000033038">
    <property type="component" value="Chromosome"/>
</dbReference>
<dbReference type="GeneID" id="24822498"/>
<dbReference type="RefSeq" id="WP_011308584.1">
    <property type="nucleotide sequence ID" value="NZ_CP009526.1"/>
</dbReference>
<evidence type="ECO:0000256" key="1">
    <source>
        <dbReference type="SAM" id="Phobius"/>
    </source>
</evidence>
<dbReference type="EMBL" id="CP009526">
    <property type="protein sequence ID" value="AKB50304.1"/>
    <property type="molecule type" value="Genomic_DNA"/>
</dbReference>
<gene>
    <name evidence="3" type="ORF">MSBRW_1051</name>
</gene>
<dbReference type="PATRIC" id="fig|1434109.4.peg.1297"/>
<proteinExistence type="predicted"/>
<evidence type="ECO:0000313" key="3">
    <source>
        <dbReference type="EMBL" id="AKB50304.1"/>
    </source>
</evidence>
<protein>
    <recommendedName>
        <fullName evidence="2">Peptidase C39-like domain-containing protein</fullName>
    </recommendedName>
</protein>
<evidence type="ECO:0000259" key="2">
    <source>
        <dbReference type="Pfam" id="PF13529"/>
    </source>
</evidence>
<keyword evidence="1" id="KW-1133">Transmembrane helix</keyword>